<evidence type="ECO:0000313" key="3">
    <source>
        <dbReference type="Proteomes" id="UP000249547"/>
    </source>
</evidence>
<reference evidence="2 3" key="1">
    <citation type="submission" date="2018-06" db="EMBL/GenBank/DDBJ databases">
        <title>Genomic Encyclopedia of Archaeal and Bacterial Type Strains, Phase II (KMG-II): from individual species to whole genera.</title>
        <authorList>
            <person name="Goeker M."/>
        </authorList>
    </citation>
    <scope>NUCLEOTIDE SEQUENCE [LARGE SCALE GENOMIC DNA]</scope>
    <source>
        <strain evidence="2 3">DSM 23857</strain>
    </source>
</reference>
<comment type="caution">
    <text evidence="2">The sequence shown here is derived from an EMBL/GenBank/DDBJ whole genome shotgun (WGS) entry which is preliminary data.</text>
</comment>
<organism evidence="2 3">
    <name type="scientific">Chitinophaga skermanii</name>
    <dbReference type="NCBI Taxonomy" id="331697"/>
    <lineage>
        <taxon>Bacteria</taxon>
        <taxon>Pseudomonadati</taxon>
        <taxon>Bacteroidota</taxon>
        <taxon>Chitinophagia</taxon>
        <taxon>Chitinophagales</taxon>
        <taxon>Chitinophagaceae</taxon>
        <taxon>Chitinophaga</taxon>
    </lineage>
</organism>
<name>A0A327QY62_9BACT</name>
<dbReference type="OrthoDB" id="1273943at2"/>
<proteinExistence type="predicted"/>
<protein>
    <submittedName>
        <fullName evidence="2">Uncharacterized protein</fullName>
    </submittedName>
</protein>
<dbReference type="Proteomes" id="UP000249547">
    <property type="component" value="Unassembled WGS sequence"/>
</dbReference>
<keyword evidence="3" id="KW-1185">Reference proteome</keyword>
<gene>
    <name evidence="2" type="ORF">LX64_01011</name>
</gene>
<dbReference type="RefSeq" id="WP_111596518.1">
    <property type="nucleotide sequence ID" value="NZ_QLLL01000002.1"/>
</dbReference>
<dbReference type="EMBL" id="QLLL01000002">
    <property type="protein sequence ID" value="RAJ08363.1"/>
    <property type="molecule type" value="Genomic_DNA"/>
</dbReference>
<evidence type="ECO:0000313" key="2">
    <source>
        <dbReference type="EMBL" id="RAJ08363.1"/>
    </source>
</evidence>
<evidence type="ECO:0000256" key="1">
    <source>
        <dbReference type="SAM" id="MobiDB-lite"/>
    </source>
</evidence>
<accession>A0A327QY62</accession>
<sequence length="85" mass="10114">MNNIKVEQPQKDDTLVEEASPTNSKVSQEADEIDMLKIYWPAYAYPFMPIMDFSFVFDEIKKIVKRWMIHKKEQAVYKKSTHETI</sequence>
<feature type="region of interest" description="Disordered" evidence="1">
    <location>
        <begin position="1"/>
        <end position="27"/>
    </location>
</feature>
<dbReference type="AlphaFoldDB" id="A0A327QY62"/>